<dbReference type="GO" id="GO:0050660">
    <property type="term" value="F:flavin adenine dinucleotide binding"/>
    <property type="evidence" value="ECO:0007669"/>
    <property type="project" value="InterPro"/>
</dbReference>
<evidence type="ECO:0000256" key="2">
    <source>
        <dbReference type="ARBA" id="ARBA00022630"/>
    </source>
</evidence>
<evidence type="ECO:0000256" key="1">
    <source>
        <dbReference type="ARBA" id="ARBA00001917"/>
    </source>
</evidence>
<comment type="cofactor">
    <cofactor evidence="1">
        <name>FMN</name>
        <dbReference type="ChEBI" id="CHEBI:58210"/>
    </cofactor>
</comment>
<dbReference type="FunCoup" id="E0V9M0">
    <property type="interactions" value="1522"/>
</dbReference>
<dbReference type="OMA" id="ISPPVWQ"/>
<evidence type="ECO:0000256" key="10">
    <source>
        <dbReference type="ARBA" id="ARBA00047287"/>
    </source>
</evidence>
<dbReference type="EnsemblMetazoa" id="PHUM016440-RA">
    <property type="protein sequence ID" value="PHUM016440-PA"/>
    <property type="gene ID" value="PHUM016440"/>
</dbReference>
<evidence type="ECO:0000256" key="6">
    <source>
        <dbReference type="ARBA" id="ARBA00023002"/>
    </source>
</evidence>
<evidence type="ECO:0000256" key="13">
    <source>
        <dbReference type="ARBA" id="ARBA00049467"/>
    </source>
</evidence>
<feature type="domain" description="DUS-like FMN-binding" evidence="15">
    <location>
        <begin position="16"/>
        <end position="263"/>
    </location>
</feature>
<organism>
    <name type="scientific">Pediculus humanus subsp. corporis</name>
    <name type="common">Body louse</name>
    <dbReference type="NCBI Taxonomy" id="121224"/>
    <lineage>
        <taxon>Eukaryota</taxon>
        <taxon>Metazoa</taxon>
        <taxon>Ecdysozoa</taxon>
        <taxon>Arthropoda</taxon>
        <taxon>Hexapoda</taxon>
        <taxon>Insecta</taxon>
        <taxon>Pterygota</taxon>
        <taxon>Neoptera</taxon>
        <taxon>Paraneoptera</taxon>
        <taxon>Psocodea</taxon>
        <taxon>Troctomorpha</taxon>
        <taxon>Phthiraptera</taxon>
        <taxon>Anoplura</taxon>
        <taxon>Pediculidae</taxon>
        <taxon>Pediculus</taxon>
    </lineage>
</organism>
<accession>E0V9M0</accession>
<evidence type="ECO:0000256" key="9">
    <source>
        <dbReference type="ARBA" id="ARBA00038890"/>
    </source>
</evidence>
<keyword evidence="18" id="KW-1185">Reference proteome</keyword>
<protein>
    <recommendedName>
        <fullName evidence="9">tRNA-dihydrouridine(16/17) synthase [NAD(P)(+)]</fullName>
        <ecNumber evidence="9">1.3.1.88</ecNumber>
    </recommendedName>
</protein>
<dbReference type="Proteomes" id="UP000009046">
    <property type="component" value="Unassembled WGS sequence"/>
</dbReference>
<dbReference type="SUPFAM" id="SSF51395">
    <property type="entry name" value="FMN-linked oxidoreductases"/>
    <property type="match status" value="1"/>
</dbReference>
<reference evidence="17" key="3">
    <citation type="submission" date="2020-05" db="UniProtKB">
        <authorList>
            <consortium name="EnsemblMetazoa"/>
        </authorList>
    </citation>
    <scope>IDENTIFICATION</scope>
    <source>
        <strain evidence="17">USDA</strain>
    </source>
</reference>
<evidence type="ECO:0000256" key="4">
    <source>
        <dbReference type="ARBA" id="ARBA00022694"/>
    </source>
</evidence>
<keyword evidence="6" id="KW-0560">Oxidoreductase</keyword>
<evidence type="ECO:0000313" key="18">
    <source>
        <dbReference type="Proteomes" id="UP000009046"/>
    </source>
</evidence>
<evidence type="ECO:0000256" key="11">
    <source>
        <dbReference type="ARBA" id="ARBA00047652"/>
    </source>
</evidence>
<dbReference type="PANTHER" id="PTHR11082">
    <property type="entry name" value="TRNA-DIHYDROURIDINE SYNTHASE"/>
    <property type="match status" value="1"/>
</dbReference>
<feature type="region of interest" description="Disordered" evidence="14">
    <location>
        <begin position="353"/>
        <end position="390"/>
    </location>
</feature>
<dbReference type="CTD" id="8233775"/>
<keyword evidence="2" id="KW-0285">Flavoprotein</keyword>
<evidence type="ECO:0000256" key="7">
    <source>
        <dbReference type="ARBA" id="ARBA00023027"/>
    </source>
</evidence>
<dbReference type="AlphaFoldDB" id="E0V9M0"/>
<evidence type="ECO:0000256" key="14">
    <source>
        <dbReference type="SAM" id="MobiDB-lite"/>
    </source>
</evidence>
<dbReference type="InterPro" id="IPR013785">
    <property type="entry name" value="Aldolase_TIM"/>
</dbReference>
<dbReference type="OrthoDB" id="272303at2759"/>
<comment type="similarity">
    <text evidence="8">Belongs to the Dus family. Dus1 subfamily.</text>
</comment>
<dbReference type="EMBL" id="AAZO01000194">
    <property type="status" value="NOT_ANNOTATED_CDS"/>
    <property type="molecule type" value="Genomic_DNA"/>
</dbReference>
<feature type="compositionally biased region" description="Basic and acidic residues" evidence="14">
    <location>
        <begin position="356"/>
        <end position="365"/>
    </location>
</feature>
<dbReference type="CDD" id="cd02801">
    <property type="entry name" value="DUS_like_FMN"/>
    <property type="match status" value="1"/>
</dbReference>
<evidence type="ECO:0000256" key="8">
    <source>
        <dbReference type="ARBA" id="ARBA00038313"/>
    </source>
</evidence>
<dbReference type="eggNOG" id="KOG2335">
    <property type="taxonomic scope" value="Eukaryota"/>
</dbReference>
<dbReference type="VEuPathDB" id="VectorBase:PHUM016440"/>
<proteinExistence type="inferred from homology"/>
<dbReference type="EMBL" id="DS234994">
    <property type="protein sequence ID" value="EEB10076.1"/>
    <property type="molecule type" value="Genomic_DNA"/>
</dbReference>
<keyword evidence="3" id="KW-0288">FMN</keyword>
<comment type="catalytic activity">
    <reaction evidence="11">
        <text>5,6-dihydrouridine(16) in tRNA + NADP(+) = uridine(16) in tRNA + NADPH + H(+)</text>
        <dbReference type="Rhea" id="RHEA:53376"/>
        <dbReference type="Rhea" id="RHEA-COMP:13543"/>
        <dbReference type="Rhea" id="RHEA-COMP:13544"/>
        <dbReference type="ChEBI" id="CHEBI:15378"/>
        <dbReference type="ChEBI" id="CHEBI:57783"/>
        <dbReference type="ChEBI" id="CHEBI:58349"/>
        <dbReference type="ChEBI" id="CHEBI:65315"/>
        <dbReference type="ChEBI" id="CHEBI:74443"/>
        <dbReference type="EC" id="1.3.1.88"/>
    </reaction>
    <physiologicalReaction direction="right-to-left" evidence="11">
        <dbReference type="Rhea" id="RHEA:53378"/>
    </physiologicalReaction>
</comment>
<comment type="catalytic activity">
    <reaction evidence="12">
        <text>5,6-dihydrouridine(16) in tRNA + NAD(+) = uridine(16) in tRNA + NADH + H(+)</text>
        <dbReference type="Rhea" id="RHEA:53380"/>
        <dbReference type="Rhea" id="RHEA-COMP:13543"/>
        <dbReference type="Rhea" id="RHEA-COMP:13544"/>
        <dbReference type="ChEBI" id="CHEBI:15378"/>
        <dbReference type="ChEBI" id="CHEBI:57540"/>
        <dbReference type="ChEBI" id="CHEBI:57945"/>
        <dbReference type="ChEBI" id="CHEBI:65315"/>
        <dbReference type="ChEBI" id="CHEBI:74443"/>
        <dbReference type="EC" id="1.3.1.88"/>
    </reaction>
    <physiologicalReaction direction="right-to-left" evidence="12">
        <dbReference type="Rhea" id="RHEA:53382"/>
    </physiologicalReaction>
</comment>
<evidence type="ECO:0000313" key="17">
    <source>
        <dbReference type="EnsemblMetazoa" id="PHUM016440-PA"/>
    </source>
</evidence>
<dbReference type="EC" id="1.3.1.88" evidence="9"/>
<keyword evidence="5" id="KW-0521">NADP</keyword>
<dbReference type="PROSITE" id="PS01136">
    <property type="entry name" value="UPF0034"/>
    <property type="match status" value="1"/>
</dbReference>
<dbReference type="GeneID" id="8233775"/>
<dbReference type="STRING" id="121224.E0V9M0"/>
<keyword evidence="7" id="KW-0520">NAD</keyword>
<reference evidence="16" key="1">
    <citation type="submission" date="2007-04" db="EMBL/GenBank/DDBJ databases">
        <title>Annotation of Pediculus humanus corporis strain USDA.</title>
        <authorList>
            <person name="Kirkness E."/>
            <person name="Hannick L."/>
            <person name="Hass B."/>
            <person name="Bruggner R."/>
            <person name="Lawson D."/>
            <person name="Bidwell S."/>
            <person name="Joardar V."/>
            <person name="Caler E."/>
            <person name="Walenz B."/>
            <person name="Inman J."/>
            <person name="Schobel S."/>
            <person name="Galinsky K."/>
            <person name="Amedeo P."/>
            <person name="Strausberg R."/>
        </authorList>
    </citation>
    <scope>NUCLEOTIDE SEQUENCE</scope>
    <source>
        <strain evidence="16">USDA</strain>
    </source>
</reference>
<dbReference type="InterPro" id="IPR018517">
    <property type="entry name" value="tRNA_hU_synthase_CS"/>
</dbReference>
<sequence length="540" mass="62251">MNEFWEKKLGSPRFVVAPMVDASELAWRLLSRRHGAQLCYTPMFHSLIFANNERYRKEGLASVPEDRPLIVQFCGNEPDSILKAAQLAEPYCDAVDINLGCPQAIAKRGHYGAFLQDDWPLLKEIVGTLKKSLKIPVTCKIRVFEDVKKTVKYAKMLEEAGCQLLTVHGRTKEQKGPLTGLANWEHIKAVRENVRIPVLANGNIQCVQDIFRCLEVTKCNGVMSAEGNLYNPAIFEGRYPPSWEMATEYLDLVEKYPCPLSYIRGHLFKIFHHILCEPDNKDVRAELANKSTLEDFRNVTKIIRERYEPFHEGLDVWKRNSDSYDLVLPPWLCKPYERPSPEEHIKKMTELQNKQNEARKLERENGGISAKRPRADSEKEKSKMSKKKHKKLLRFPEKANGVKRVIVICSSSKTCPNPMGLKCAFRLCKTCCKVKCYEIPADCQGHGILIKTKREKARENSESQRKVKSNEVDDNFPQNISDDRFIEGKVMAVICYRKFFIFLQCMNMYVASCVNNYSMWTEEFSNYGILPADQNRRFKN</sequence>
<gene>
    <name evidence="17" type="primary">8233775</name>
    <name evidence="16" type="ORF">Phum_PHUM016440</name>
</gene>
<dbReference type="GO" id="GO:0017150">
    <property type="term" value="F:tRNA dihydrouridine synthase activity"/>
    <property type="evidence" value="ECO:0007669"/>
    <property type="project" value="InterPro"/>
</dbReference>
<dbReference type="Pfam" id="PF01207">
    <property type="entry name" value="Dus"/>
    <property type="match status" value="1"/>
</dbReference>
<keyword evidence="4" id="KW-0819">tRNA processing</keyword>
<evidence type="ECO:0000256" key="5">
    <source>
        <dbReference type="ARBA" id="ARBA00022857"/>
    </source>
</evidence>
<dbReference type="Gene3D" id="3.20.20.70">
    <property type="entry name" value="Aldolase class I"/>
    <property type="match status" value="1"/>
</dbReference>
<dbReference type="InterPro" id="IPR035587">
    <property type="entry name" value="DUS-like_FMN-bd"/>
</dbReference>
<dbReference type="HOGENOM" id="CLU_013299_5_1_1"/>
<dbReference type="RefSeq" id="XP_002422814.1">
    <property type="nucleotide sequence ID" value="XM_002422769.1"/>
</dbReference>
<evidence type="ECO:0000313" key="16">
    <source>
        <dbReference type="EMBL" id="EEB10076.1"/>
    </source>
</evidence>
<name>E0V9M0_PEDHC</name>
<dbReference type="PANTHER" id="PTHR11082:SF5">
    <property type="entry name" value="TRNA-DIHYDROURIDINE(16_17) SYNTHASE [NAD(P)(+)]-LIKE"/>
    <property type="match status" value="1"/>
</dbReference>
<evidence type="ECO:0000256" key="3">
    <source>
        <dbReference type="ARBA" id="ARBA00022643"/>
    </source>
</evidence>
<dbReference type="InParanoid" id="E0V9M0"/>
<dbReference type="KEGG" id="phu:Phum_PHUM016440"/>
<evidence type="ECO:0000256" key="12">
    <source>
        <dbReference type="ARBA" id="ARBA00048934"/>
    </source>
</evidence>
<comment type="catalytic activity">
    <reaction evidence="10">
        <text>5,6-dihydrouridine(17) in tRNA + NAD(+) = uridine(17) in tRNA + NADH + H(+)</text>
        <dbReference type="Rhea" id="RHEA:53372"/>
        <dbReference type="Rhea" id="RHEA-COMP:13541"/>
        <dbReference type="Rhea" id="RHEA-COMP:13542"/>
        <dbReference type="ChEBI" id="CHEBI:15378"/>
        <dbReference type="ChEBI" id="CHEBI:57540"/>
        <dbReference type="ChEBI" id="CHEBI:57945"/>
        <dbReference type="ChEBI" id="CHEBI:65315"/>
        <dbReference type="ChEBI" id="CHEBI:74443"/>
        <dbReference type="EC" id="1.3.1.88"/>
    </reaction>
    <physiologicalReaction direction="right-to-left" evidence="10">
        <dbReference type="Rhea" id="RHEA:53374"/>
    </physiologicalReaction>
</comment>
<reference evidence="16" key="2">
    <citation type="submission" date="2007-04" db="EMBL/GenBank/DDBJ databases">
        <title>The genome of the human body louse.</title>
        <authorList>
            <consortium name="The Human Body Louse Genome Consortium"/>
            <person name="Kirkness E."/>
            <person name="Walenz B."/>
            <person name="Hass B."/>
            <person name="Bruggner R."/>
            <person name="Strausberg R."/>
        </authorList>
    </citation>
    <scope>NUCLEOTIDE SEQUENCE</scope>
    <source>
        <strain evidence="16">USDA</strain>
    </source>
</reference>
<evidence type="ECO:0000259" key="15">
    <source>
        <dbReference type="Pfam" id="PF01207"/>
    </source>
</evidence>
<comment type="catalytic activity">
    <reaction evidence="13">
        <text>5,6-dihydrouridine(17) in tRNA + NADP(+) = uridine(17) in tRNA + NADPH + H(+)</text>
        <dbReference type="Rhea" id="RHEA:53368"/>
        <dbReference type="Rhea" id="RHEA-COMP:13541"/>
        <dbReference type="Rhea" id="RHEA-COMP:13542"/>
        <dbReference type="ChEBI" id="CHEBI:15378"/>
        <dbReference type="ChEBI" id="CHEBI:57783"/>
        <dbReference type="ChEBI" id="CHEBI:58349"/>
        <dbReference type="ChEBI" id="CHEBI:65315"/>
        <dbReference type="ChEBI" id="CHEBI:74443"/>
        <dbReference type="EC" id="1.3.1.88"/>
    </reaction>
    <physiologicalReaction direction="right-to-left" evidence="13">
        <dbReference type="Rhea" id="RHEA:53370"/>
    </physiologicalReaction>
</comment>
<feature type="compositionally biased region" description="Basic and acidic residues" evidence="14">
    <location>
        <begin position="373"/>
        <end position="383"/>
    </location>
</feature>